<sequence>MSVSLRSIWQKIHRIKPICVQAVTQARLFSSKHAYLQENIYVLKTGRNQRQISAITAGVLCSLVIIQIIRIRQEGINLLEEVGPKGSFVFGFTLGAASIYAQFRG</sequence>
<dbReference type="WBParaSite" id="ES5_v2.g21761.t1">
    <property type="protein sequence ID" value="ES5_v2.g21761.t1"/>
    <property type="gene ID" value="ES5_v2.g21761"/>
</dbReference>
<accession>A0AC34FWT1</accession>
<dbReference type="Proteomes" id="UP000887579">
    <property type="component" value="Unplaced"/>
</dbReference>
<protein>
    <submittedName>
        <fullName evidence="2">Uncharacterized protein</fullName>
    </submittedName>
</protein>
<name>A0AC34FWT1_9BILA</name>
<organism evidence="1 2">
    <name type="scientific">Panagrolaimus sp. ES5</name>
    <dbReference type="NCBI Taxonomy" id="591445"/>
    <lineage>
        <taxon>Eukaryota</taxon>
        <taxon>Metazoa</taxon>
        <taxon>Ecdysozoa</taxon>
        <taxon>Nematoda</taxon>
        <taxon>Chromadorea</taxon>
        <taxon>Rhabditida</taxon>
        <taxon>Tylenchina</taxon>
        <taxon>Panagrolaimomorpha</taxon>
        <taxon>Panagrolaimoidea</taxon>
        <taxon>Panagrolaimidae</taxon>
        <taxon>Panagrolaimus</taxon>
    </lineage>
</organism>
<evidence type="ECO:0000313" key="2">
    <source>
        <dbReference type="WBParaSite" id="ES5_v2.g21761.t1"/>
    </source>
</evidence>
<evidence type="ECO:0000313" key="1">
    <source>
        <dbReference type="Proteomes" id="UP000887579"/>
    </source>
</evidence>
<proteinExistence type="predicted"/>
<reference evidence="2" key="1">
    <citation type="submission" date="2022-11" db="UniProtKB">
        <authorList>
            <consortium name="WormBaseParasite"/>
        </authorList>
    </citation>
    <scope>IDENTIFICATION</scope>
</reference>